<dbReference type="Proteomes" id="UP001146120">
    <property type="component" value="Unassembled WGS sequence"/>
</dbReference>
<gene>
    <name evidence="1" type="ORF">N0F65_000449</name>
</gene>
<reference evidence="1" key="1">
    <citation type="submission" date="2022-11" db="EMBL/GenBank/DDBJ databases">
        <authorList>
            <person name="Morgan W.R."/>
            <person name="Tartar A."/>
        </authorList>
    </citation>
    <scope>NUCLEOTIDE SEQUENCE</scope>
    <source>
        <strain evidence="1">ARSEF 373</strain>
    </source>
</reference>
<dbReference type="EMBL" id="DAKRPA010000069">
    <property type="protein sequence ID" value="DBA00126.1"/>
    <property type="molecule type" value="Genomic_DNA"/>
</dbReference>
<evidence type="ECO:0000313" key="1">
    <source>
        <dbReference type="EMBL" id="DBA00126.1"/>
    </source>
</evidence>
<reference evidence="1" key="2">
    <citation type="journal article" date="2023" name="Microbiol Resour">
        <title>Decontamination and Annotation of the Draft Genome Sequence of the Oomycete Lagenidium giganteum ARSEF 373.</title>
        <authorList>
            <person name="Morgan W.R."/>
            <person name="Tartar A."/>
        </authorList>
    </citation>
    <scope>NUCLEOTIDE SEQUENCE</scope>
    <source>
        <strain evidence="1">ARSEF 373</strain>
    </source>
</reference>
<protein>
    <submittedName>
        <fullName evidence="1">Uncharacterized protein</fullName>
    </submittedName>
</protein>
<sequence length="80" mass="9574">MRWSSTSRTCVETKSSNQRRDAALTWCSRFMRCRWLTVLCVMRPGRKVKEELEEEQRVFAQSMCTGCRNWRVVELLPGEW</sequence>
<evidence type="ECO:0000313" key="2">
    <source>
        <dbReference type="Proteomes" id="UP001146120"/>
    </source>
</evidence>
<dbReference type="AlphaFoldDB" id="A0AAV2Z137"/>
<proteinExistence type="predicted"/>
<name>A0AAV2Z137_9STRA</name>
<accession>A0AAV2Z137</accession>
<comment type="caution">
    <text evidence="1">The sequence shown here is derived from an EMBL/GenBank/DDBJ whole genome shotgun (WGS) entry which is preliminary data.</text>
</comment>
<organism evidence="1 2">
    <name type="scientific">Lagenidium giganteum</name>
    <dbReference type="NCBI Taxonomy" id="4803"/>
    <lineage>
        <taxon>Eukaryota</taxon>
        <taxon>Sar</taxon>
        <taxon>Stramenopiles</taxon>
        <taxon>Oomycota</taxon>
        <taxon>Peronosporomycetes</taxon>
        <taxon>Pythiales</taxon>
        <taxon>Pythiaceae</taxon>
    </lineage>
</organism>
<keyword evidence="2" id="KW-1185">Reference proteome</keyword>